<dbReference type="GeneID" id="81593749"/>
<dbReference type="PROSITE" id="PS50088">
    <property type="entry name" value="ANK_REPEAT"/>
    <property type="match status" value="1"/>
</dbReference>
<dbReference type="SMART" id="SM00248">
    <property type="entry name" value="ANK"/>
    <property type="match status" value="1"/>
</dbReference>
<organism evidence="2 3">
    <name type="scientific">Penicillium daleae</name>
    <dbReference type="NCBI Taxonomy" id="63821"/>
    <lineage>
        <taxon>Eukaryota</taxon>
        <taxon>Fungi</taxon>
        <taxon>Dikarya</taxon>
        <taxon>Ascomycota</taxon>
        <taxon>Pezizomycotina</taxon>
        <taxon>Eurotiomycetes</taxon>
        <taxon>Eurotiomycetidae</taxon>
        <taxon>Eurotiales</taxon>
        <taxon>Aspergillaceae</taxon>
        <taxon>Penicillium</taxon>
    </lineage>
</organism>
<evidence type="ECO:0000256" key="1">
    <source>
        <dbReference type="PROSITE-ProRule" id="PRU00023"/>
    </source>
</evidence>
<proteinExistence type="predicted"/>
<sequence length="113" mass="12437">MGIARRLIDLGANVNAPGARFIGRTALEGAAEHGHVDTVRLLLESGASVEGDGRKQYWRAVLLAEKNATYTTVNLLKSIIGWTDFDSMLATKDILEDDDVGDEFVTEMMDYFD</sequence>
<evidence type="ECO:0000313" key="3">
    <source>
        <dbReference type="Proteomes" id="UP001213681"/>
    </source>
</evidence>
<dbReference type="SUPFAM" id="SSF48403">
    <property type="entry name" value="Ankyrin repeat"/>
    <property type="match status" value="1"/>
</dbReference>
<reference evidence="2" key="1">
    <citation type="submission" date="2022-12" db="EMBL/GenBank/DDBJ databases">
        <authorList>
            <person name="Petersen C."/>
        </authorList>
    </citation>
    <scope>NUCLEOTIDE SEQUENCE</scope>
    <source>
        <strain evidence="2">IBT 16125</strain>
    </source>
</reference>
<name>A0AAD6G8G2_9EURO</name>
<evidence type="ECO:0000313" key="2">
    <source>
        <dbReference type="EMBL" id="KAJ5464426.1"/>
    </source>
</evidence>
<dbReference type="Proteomes" id="UP001213681">
    <property type="component" value="Unassembled WGS sequence"/>
</dbReference>
<dbReference type="Gene3D" id="1.25.40.20">
    <property type="entry name" value="Ankyrin repeat-containing domain"/>
    <property type="match status" value="1"/>
</dbReference>
<dbReference type="RefSeq" id="XP_056771273.1">
    <property type="nucleotide sequence ID" value="XM_056903506.1"/>
</dbReference>
<dbReference type="AlphaFoldDB" id="A0AAD6G8G2"/>
<keyword evidence="1" id="KW-0040">ANK repeat</keyword>
<dbReference type="InterPro" id="IPR036770">
    <property type="entry name" value="Ankyrin_rpt-contain_sf"/>
</dbReference>
<reference evidence="2" key="2">
    <citation type="journal article" date="2023" name="IMA Fungus">
        <title>Comparative genomic study of the Penicillium genus elucidates a diverse pangenome and 15 lateral gene transfer events.</title>
        <authorList>
            <person name="Petersen C."/>
            <person name="Sorensen T."/>
            <person name="Nielsen M.R."/>
            <person name="Sondergaard T.E."/>
            <person name="Sorensen J.L."/>
            <person name="Fitzpatrick D.A."/>
            <person name="Frisvad J.C."/>
            <person name="Nielsen K.L."/>
        </authorList>
    </citation>
    <scope>NUCLEOTIDE SEQUENCE</scope>
    <source>
        <strain evidence="2">IBT 16125</strain>
    </source>
</reference>
<dbReference type="PROSITE" id="PS50297">
    <property type="entry name" value="ANK_REP_REGION"/>
    <property type="match status" value="1"/>
</dbReference>
<comment type="caution">
    <text evidence="2">The sequence shown here is derived from an EMBL/GenBank/DDBJ whole genome shotgun (WGS) entry which is preliminary data.</text>
</comment>
<protein>
    <submittedName>
        <fullName evidence="2">Ankyrin repeat protein</fullName>
    </submittedName>
</protein>
<dbReference type="EMBL" id="JAPVEA010000001">
    <property type="protein sequence ID" value="KAJ5464426.1"/>
    <property type="molecule type" value="Genomic_DNA"/>
</dbReference>
<dbReference type="InterPro" id="IPR002110">
    <property type="entry name" value="Ankyrin_rpt"/>
</dbReference>
<feature type="repeat" description="ANK" evidence="1">
    <location>
        <begin position="22"/>
        <end position="54"/>
    </location>
</feature>
<gene>
    <name evidence="2" type="ORF">N7458_000112</name>
</gene>
<keyword evidence="3" id="KW-1185">Reference proteome</keyword>
<dbReference type="Pfam" id="PF00023">
    <property type="entry name" value="Ank"/>
    <property type="match status" value="1"/>
</dbReference>
<accession>A0AAD6G8G2</accession>